<proteinExistence type="predicted"/>
<comment type="caution">
    <text evidence="6">The sequence shown here is derived from an EMBL/GenBank/DDBJ whole genome shotgun (WGS) entry which is preliminary data.</text>
</comment>
<dbReference type="Pfam" id="PF03328">
    <property type="entry name" value="HpcH_HpaI"/>
    <property type="match status" value="1"/>
</dbReference>
<evidence type="ECO:0000313" key="6">
    <source>
        <dbReference type="EMBL" id="MFK4267431.1"/>
    </source>
</evidence>
<dbReference type="InterPro" id="IPR005000">
    <property type="entry name" value="Aldolase/citrate-lyase_domain"/>
</dbReference>
<dbReference type="Proteomes" id="UP001620295">
    <property type="component" value="Unassembled WGS sequence"/>
</dbReference>
<feature type="compositionally biased region" description="Polar residues" evidence="4">
    <location>
        <begin position="278"/>
        <end position="289"/>
    </location>
</feature>
<keyword evidence="6" id="KW-0456">Lyase</keyword>
<reference evidence="6 7" key="1">
    <citation type="submission" date="2024-11" db="EMBL/GenBank/DDBJ databases">
        <title>The Natural Products Discovery Center: Release of the First 8490 Sequenced Strains for Exploring Actinobacteria Biosynthetic Diversity.</title>
        <authorList>
            <person name="Kalkreuter E."/>
            <person name="Kautsar S.A."/>
            <person name="Yang D."/>
            <person name="Bader C.D."/>
            <person name="Teijaro C.N."/>
            <person name="Fluegel L."/>
            <person name="Davis C.M."/>
            <person name="Simpson J.R."/>
            <person name="Lauterbach L."/>
            <person name="Steele A.D."/>
            <person name="Gui C."/>
            <person name="Meng S."/>
            <person name="Li G."/>
            <person name="Viehrig K."/>
            <person name="Ye F."/>
            <person name="Su P."/>
            <person name="Kiefer A.F."/>
            <person name="Nichols A."/>
            <person name="Cepeda A.J."/>
            <person name="Yan W."/>
            <person name="Fan B."/>
            <person name="Jiang Y."/>
            <person name="Adhikari A."/>
            <person name="Zheng C.-J."/>
            <person name="Schuster L."/>
            <person name="Cowan T.M."/>
            <person name="Smanski M.J."/>
            <person name="Chevrette M.G."/>
            <person name="De Carvalho L.P.S."/>
            <person name="Shen B."/>
        </authorList>
    </citation>
    <scope>NUCLEOTIDE SEQUENCE [LARGE SCALE GENOMIC DNA]</scope>
    <source>
        <strain evidence="6 7">NPDC020863</strain>
    </source>
</reference>
<dbReference type="PANTHER" id="PTHR32308:SF10">
    <property type="entry name" value="CITRATE LYASE SUBUNIT BETA"/>
    <property type="match status" value="1"/>
</dbReference>
<dbReference type="InterPro" id="IPR011206">
    <property type="entry name" value="Citrate_lyase_beta/mcl1/mcl2"/>
</dbReference>
<evidence type="ECO:0000256" key="3">
    <source>
        <dbReference type="ARBA" id="ARBA00022842"/>
    </source>
</evidence>
<evidence type="ECO:0000256" key="1">
    <source>
        <dbReference type="ARBA" id="ARBA00001946"/>
    </source>
</evidence>
<dbReference type="SUPFAM" id="SSF51621">
    <property type="entry name" value="Phosphoenolpyruvate/pyruvate domain"/>
    <property type="match status" value="1"/>
</dbReference>
<dbReference type="GO" id="GO:0016829">
    <property type="term" value="F:lyase activity"/>
    <property type="evidence" value="ECO:0007669"/>
    <property type="project" value="UniProtKB-KW"/>
</dbReference>
<evidence type="ECO:0000256" key="2">
    <source>
        <dbReference type="ARBA" id="ARBA00022723"/>
    </source>
</evidence>
<dbReference type="PANTHER" id="PTHR32308">
    <property type="entry name" value="LYASE BETA SUBUNIT, PUTATIVE (AFU_ORTHOLOGUE AFUA_4G13030)-RELATED"/>
    <property type="match status" value="1"/>
</dbReference>
<keyword evidence="2" id="KW-0479">Metal-binding</keyword>
<dbReference type="PIRSF" id="PIRSF015582">
    <property type="entry name" value="Cit_lyase_B"/>
    <property type="match status" value="1"/>
</dbReference>
<evidence type="ECO:0000256" key="4">
    <source>
        <dbReference type="SAM" id="MobiDB-lite"/>
    </source>
</evidence>
<dbReference type="RefSeq" id="WP_404746840.1">
    <property type="nucleotide sequence ID" value="NZ_JBJDQH010000007.1"/>
</dbReference>
<feature type="domain" description="HpcH/HpaI aldolase/citrate lyase" evidence="5">
    <location>
        <begin position="20"/>
        <end position="223"/>
    </location>
</feature>
<accession>A0ABW8LT64</accession>
<name>A0ABW8LT64_9ACTN</name>
<dbReference type="Gene3D" id="3.20.20.60">
    <property type="entry name" value="Phosphoenolpyruvate-binding domains"/>
    <property type="match status" value="1"/>
</dbReference>
<feature type="region of interest" description="Disordered" evidence="4">
    <location>
        <begin position="277"/>
        <end position="299"/>
    </location>
</feature>
<dbReference type="InterPro" id="IPR015813">
    <property type="entry name" value="Pyrv/PenolPyrv_kinase-like_dom"/>
</dbReference>
<dbReference type="EMBL" id="JBJDQH010000007">
    <property type="protein sequence ID" value="MFK4267431.1"/>
    <property type="molecule type" value="Genomic_DNA"/>
</dbReference>
<keyword evidence="7" id="KW-1185">Reference proteome</keyword>
<protein>
    <submittedName>
        <fullName evidence="6">HpcH/HpaI aldolase/citrate lyase family protein</fullName>
    </submittedName>
</protein>
<evidence type="ECO:0000313" key="7">
    <source>
        <dbReference type="Proteomes" id="UP001620295"/>
    </source>
</evidence>
<comment type="cofactor">
    <cofactor evidence="1">
        <name>Mg(2+)</name>
        <dbReference type="ChEBI" id="CHEBI:18420"/>
    </cofactor>
</comment>
<gene>
    <name evidence="6" type="ORF">ACI2L5_21200</name>
</gene>
<keyword evidence="3" id="KW-0460">Magnesium</keyword>
<sequence length="299" mass="31114">MSVPNGGRSSPAMDHLTTARTWLFVPGHRPDRFDKAASSGADLVIIDLEDAVPAADKDRSRGHAAAWLARGGRAVVRINPPGTPWFEADLHTAADHGCPVLVPKAEDPAVLAGIFARTAECCPLVALIETALGVERAREVCATPGVVRAAFGNVDLAAQLGVAHDDHLALAHARSRLVLASAAAGVRPPVDGVTTAVRDAEALAADVAHARRLGLTGKLCVHPAQLGVVADGLTPSESEVRWARAVLDAGEAVTTVDGQMVDKPVLARARRVLAQRVTGNFSGPSTPRSSLRPDPSESC</sequence>
<dbReference type="InterPro" id="IPR040442">
    <property type="entry name" value="Pyrv_kinase-like_dom_sf"/>
</dbReference>
<evidence type="ECO:0000259" key="5">
    <source>
        <dbReference type="Pfam" id="PF03328"/>
    </source>
</evidence>
<organism evidence="6 7">
    <name type="scientific">Streptomyces milbemycinicus</name>
    <dbReference type="NCBI Taxonomy" id="476552"/>
    <lineage>
        <taxon>Bacteria</taxon>
        <taxon>Bacillati</taxon>
        <taxon>Actinomycetota</taxon>
        <taxon>Actinomycetes</taxon>
        <taxon>Kitasatosporales</taxon>
        <taxon>Streptomycetaceae</taxon>
        <taxon>Streptomyces</taxon>
    </lineage>
</organism>